<feature type="domain" description="EF-hand" evidence="1">
    <location>
        <begin position="196"/>
        <end position="231"/>
    </location>
</feature>
<protein>
    <recommendedName>
        <fullName evidence="1">EF-hand domain-containing protein</fullName>
    </recommendedName>
</protein>
<comment type="caution">
    <text evidence="2">The sequence shown here is derived from an EMBL/GenBank/DDBJ whole genome shotgun (WGS) entry which is preliminary data.</text>
</comment>
<dbReference type="PROSITE" id="PS00018">
    <property type="entry name" value="EF_HAND_1"/>
    <property type="match status" value="1"/>
</dbReference>
<dbReference type="RefSeq" id="WP_120810718.1">
    <property type="nucleotide sequence ID" value="NZ_RBID01000015.1"/>
</dbReference>
<organism evidence="2 3">
    <name type="scientific">Vogesella indigofera</name>
    <name type="common">Pseudomonas indigofera</name>
    <dbReference type="NCBI Taxonomy" id="45465"/>
    <lineage>
        <taxon>Bacteria</taxon>
        <taxon>Pseudomonadati</taxon>
        <taxon>Pseudomonadota</taxon>
        <taxon>Betaproteobacteria</taxon>
        <taxon>Neisseriales</taxon>
        <taxon>Chromobacteriaceae</taxon>
        <taxon>Vogesella</taxon>
    </lineage>
</organism>
<evidence type="ECO:0000313" key="3">
    <source>
        <dbReference type="Proteomes" id="UP000279384"/>
    </source>
</evidence>
<dbReference type="AlphaFoldDB" id="A0A495BC93"/>
<evidence type="ECO:0000259" key="1">
    <source>
        <dbReference type="PROSITE" id="PS50222"/>
    </source>
</evidence>
<reference evidence="2 3" key="1">
    <citation type="submission" date="2018-10" db="EMBL/GenBank/DDBJ databases">
        <title>Genomic Encyclopedia of Type Strains, Phase IV (KMG-IV): sequencing the most valuable type-strain genomes for metagenomic binning, comparative biology and taxonomic classification.</title>
        <authorList>
            <person name="Goeker M."/>
        </authorList>
    </citation>
    <scope>NUCLEOTIDE SEQUENCE [LARGE SCALE GENOMIC DNA]</scope>
    <source>
        <strain evidence="2 3">DSM 3303</strain>
    </source>
</reference>
<accession>A0A495BC93</accession>
<name>A0A495BC93_VOGIN</name>
<sequence length="293" mass="32964">MIPLAALQQRYASLLPYLLLPLLAWQLDELPPRLLPAAGALLGVALWLHFYRQYRHVADTPTTTSQAAAQGYCECFGEAAALDGPPLVTPFGGMRCVWYQAERRPNGRQQRPQRSERLCSDDSFRLLDRRGEIIVQPAGASIEARHQRSWHDGDDVLSERWIAIGDPLYALGELRSLGGQPDRQAFRDDLQLTLNEWKQDPAQLLRRFDQNGDGTLSSEEWEHARQTAHGEVGRNHRALAAIPLSHHLQRPADRRPFIISWRSPQDTAGALRRLAWSHAACALLATLWLARGG</sequence>
<evidence type="ECO:0000313" key="2">
    <source>
        <dbReference type="EMBL" id="RKQ57824.1"/>
    </source>
</evidence>
<dbReference type="Proteomes" id="UP000279384">
    <property type="component" value="Unassembled WGS sequence"/>
</dbReference>
<gene>
    <name evidence="2" type="ORF">C8E02_2123</name>
</gene>
<dbReference type="InterPro" id="IPR002048">
    <property type="entry name" value="EF_hand_dom"/>
</dbReference>
<proteinExistence type="predicted"/>
<dbReference type="EMBL" id="RBID01000015">
    <property type="protein sequence ID" value="RKQ57824.1"/>
    <property type="molecule type" value="Genomic_DNA"/>
</dbReference>
<dbReference type="PROSITE" id="PS50222">
    <property type="entry name" value="EF_HAND_2"/>
    <property type="match status" value="1"/>
</dbReference>
<dbReference type="GO" id="GO:0005509">
    <property type="term" value="F:calcium ion binding"/>
    <property type="evidence" value="ECO:0007669"/>
    <property type="project" value="InterPro"/>
</dbReference>
<dbReference type="InterPro" id="IPR018247">
    <property type="entry name" value="EF_Hand_1_Ca_BS"/>
</dbReference>